<organism evidence="3 4">
    <name type="scientific">Larkinella arboricola</name>
    <dbReference type="NCBI Taxonomy" id="643671"/>
    <lineage>
        <taxon>Bacteria</taxon>
        <taxon>Pseudomonadati</taxon>
        <taxon>Bacteroidota</taxon>
        <taxon>Cytophagia</taxon>
        <taxon>Cytophagales</taxon>
        <taxon>Spirosomataceae</taxon>
        <taxon>Larkinella</taxon>
    </lineage>
</organism>
<reference evidence="3 4" key="1">
    <citation type="submission" date="2018-06" db="EMBL/GenBank/DDBJ databases">
        <title>Genomic Encyclopedia of Archaeal and Bacterial Type Strains, Phase II (KMG-II): from individual species to whole genera.</title>
        <authorList>
            <person name="Goeker M."/>
        </authorList>
    </citation>
    <scope>NUCLEOTIDE SEQUENCE [LARGE SCALE GENOMIC DNA]</scope>
    <source>
        <strain evidence="3 4">DSM 21851</strain>
    </source>
</reference>
<keyword evidence="4" id="KW-1185">Reference proteome</keyword>
<feature type="transmembrane region" description="Helical" evidence="2">
    <location>
        <begin position="123"/>
        <end position="143"/>
    </location>
</feature>
<feature type="transmembrane region" description="Helical" evidence="2">
    <location>
        <begin position="163"/>
        <end position="182"/>
    </location>
</feature>
<feature type="region of interest" description="Disordered" evidence="1">
    <location>
        <begin position="223"/>
        <end position="263"/>
    </location>
</feature>
<feature type="transmembrane region" description="Helical" evidence="2">
    <location>
        <begin position="24"/>
        <end position="43"/>
    </location>
</feature>
<dbReference type="EMBL" id="QLMC01000003">
    <property type="protein sequence ID" value="RAJ97458.1"/>
    <property type="molecule type" value="Genomic_DNA"/>
</dbReference>
<evidence type="ECO:0000313" key="3">
    <source>
        <dbReference type="EMBL" id="RAJ97458.1"/>
    </source>
</evidence>
<dbReference type="AlphaFoldDB" id="A0A327X3C1"/>
<evidence type="ECO:0000313" key="4">
    <source>
        <dbReference type="Proteomes" id="UP000248790"/>
    </source>
</evidence>
<sequence length="263" mass="28710">MKTEDAPAAEKLTVGKNYVRNRGLMGIALFLGWLILFFMGLSISSSKLKPLDTDGHVIWETLWLYALTFTPTNTALLAALAGVIGGLASNLSAINEKPHIDIDALDHDSFEYRSLVYMTEHPVVSMFRGFLAYLILVAGTYVASFSVPVDANDMSTPILGMSAASYFKFAVTVSLLSYLVGYDPTQLQRLVSSLNVGGRKATDFAGHMRIKDGRRQLEGDFQGKAVPASPMPDLAPKEESTVIEKKKNELNGKAKDSKELTEP</sequence>
<comment type="caution">
    <text evidence="3">The sequence shown here is derived from an EMBL/GenBank/DDBJ whole genome shotgun (WGS) entry which is preliminary data.</text>
</comment>
<dbReference type="OrthoDB" id="954881at2"/>
<evidence type="ECO:0000256" key="1">
    <source>
        <dbReference type="SAM" id="MobiDB-lite"/>
    </source>
</evidence>
<gene>
    <name evidence="3" type="ORF">LX87_02358</name>
</gene>
<feature type="compositionally biased region" description="Basic and acidic residues" evidence="1">
    <location>
        <begin position="235"/>
        <end position="263"/>
    </location>
</feature>
<keyword evidence="2" id="KW-1133">Transmembrane helix</keyword>
<feature type="transmembrane region" description="Helical" evidence="2">
    <location>
        <begin position="63"/>
        <end position="88"/>
    </location>
</feature>
<proteinExistence type="predicted"/>
<dbReference type="Proteomes" id="UP000248790">
    <property type="component" value="Unassembled WGS sequence"/>
</dbReference>
<name>A0A327X3C1_LARAB</name>
<keyword evidence="2" id="KW-0472">Membrane</keyword>
<evidence type="ECO:0000256" key="2">
    <source>
        <dbReference type="SAM" id="Phobius"/>
    </source>
</evidence>
<accession>A0A327X3C1</accession>
<dbReference type="RefSeq" id="WP_111628443.1">
    <property type="nucleotide sequence ID" value="NZ_QLMC01000003.1"/>
</dbReference>
<keyword evidence="2" id="KW-0812">Transmembrane</keyword>
<protein>
    <submittedName>
        <fullName evidence="3">Uncharacterized protein</fullName>
    </submittedName>
</protein>